<dbReference type="PANTHER" id="PTHR22752">
    <property type="entry name" value="G PROTEIN-COUPLED RECEPTOR"/>
    <property type="match status" value="1"/>
</dbReference>
<evidence type="ECO:0000256" key="3">
    <source>
        <dbReference type="ARBA" id="ARBA00022692"/>
    </source>
</evidence>
<dbReference type="InterPro" id="IPR017452">
    <property type="entry name" value="GPCR_Rhodpsn_7TM"/>
</dbReference>
<feature type="transmembrane region" description="Helical" evidence="11">
    <location>
        <begin position="151"/>
        <end position="177"/>
    </location>
</feature>
<keyword evidence="4 11" id="KW-1133">Transmembrane helix</keyword>
<evidence type="ECO:0000256" key="6">
    <source>
        <dbReference type="ARBA" id="ARBA00023136"/>
    </source>
</evidence>
<proteinExistence type="inferred from homology"/>
<keyword evidence="3 9" id="KW-0812">Transmembrane</keyword>
<keyword evidence="7 9" id="KW-0675">Receptor</keyword>
<dbReference type="GO" id="GO:0043235">
    <property type="term" value="C:receptor complex"/>
    <property type="evidence" value="ECO:0007669"/>
    <property type="project" value="TreeGrafter"/>
</dbReference>
<feature type="transmembrane region" description="Helical" evidence="11">
    <location>
        <begin position="73"/>
        <end position="93"/>
    </location>
</feature>
<evidence type="ECO:0000256" key="10">
    <source>
        <dbReference type="SAM" id="MobiDB-lite"/>
    </source>
</evidence>
<organism evidence="13 14">
    <name type="scientific">Biomphalaria pfeifferi</name>
    <name type="common">Bloodfluke planorb</name>
    <name type="synonym">Freshwater snail</name>
    <dbReference type="NCBI Taxonomy" id="112525"/>
    <lineage>
        <taxon>Eukaryota</taxon>
        <taxon>Metazoa</taxon>
        <taxon>Spiralia</taxon>
        <taxon>Lophotrochozoa</taxon>
        <taxon>Mollusca</taxon>
        <taxon>Gastropoda</taxon>
        <taxon>Heterobranchia</taxon>
        <taxon>Euthyneura</taxon>
        <taxon>Panpulmonata</taxon>
        <taxon>Hygrophila</taxon>
        <taxon>Lymnaeoidea</taxon>
        <taxon>Planorbidae</taxon>
        <taxon>Biomphalaria</taxon>
    </lineage>
</organism>
<dbReference type="PANTHER" id="PTHR22752:SF2">
    <property type="entry name" value="G-PROTEIN COUPLED RECEPTORS FAMILY 1 PROFILE DOMAIN-CONTAINING PROTEIN"/>
    <property type="match status" value="1"/>
</dbReference>
<dbReference type="GO" id="GO:0005768">
    <property type="term" value="C:endosome"/>
    <property type="evidence" value="ECO:0007669"/>
    <property type="project" value="TreeGrafter"/>
</dbReference>
<feature type="domain" description="G-protein coupled receptors family 1 profile" evidence="12">
    <location>
        <begin position="51"/>
        <end position="470"/>
    </location>
</feature>
<dbReference type="Gene3D" id="1.20.1070.10">
    <property type="entry name" value="Rhodopsin 7-helix transmembrane proteins"/>
    <property type="match status" value="2"/>
</dbReference>
<dbReference type="EMBL" id="JASAOG010000099">
    <property type="protein sequence ID" value="KAK0051926.1"/>
    <property type="molecule type" value="Genomic_DNA"/>
</dbReference>
<keyword evidence="8 9" id="KW-0807">Transducer</keyword>
<accession>A0AAD8BCJ9</accession>
<dbReference type="PRINTS" id="PR00237">
    <property type="entry name" value="GPCRRHODOPSN"/>
</dbReference>
<evidence type="ECO:0000256" key="5">
    <source>
        <dbReference type="ARBA" id="ARBA00023040"/>
    </source>
</evidence>
<evidence type="ECO:0000256" key="11">
    <source>
        <dbReference type="SAM" id="Phobius"/>
    </source>
</evidence>
<protein>
    <submittedName>
        <fullName evidence="13">G-protein coupled receptor</fullName>
    </submittedName>
</protein>
<comment type="caution">
    <text evidence="13">The sequence shown here is derived from an EMBL/GenBank/DDBJ whole genome shotgun (WGS) entry which is preliminary data.</text>
</comment>
<feature type="transmembrane region" description="Helical" evidence="11">
    <location>
        <begin position="197"/>
        <end position="220"/>
    </location>
</feature>
<evidence type="ECO:0000256" key="7">
    <source>
        <dbReference type="ARBA" id="ARBA00023170"/>
    </source>
</evidence>
<evidence type="ECO:0000256" key="1">
    <source>
        <dbReference type="ARBA" id="ARBA00004651"/>
    </source>
</evidence>
<evidence type="ECO:0000256" key="2">
    <source>
        <dbReference type="ARBA" id="ARBA00022475"/>
    </source>
</evidence>
<evidence type="ECO:0000259" key="12">
    <source>
        <dbReference type="PROSITE" id="PS50262"/>
    </source>
</evidence>
<keyword evidence="2" id="KW-1003">Cell membrane</keyword>
<feature type="transmembrane region" description="Helical" evidence="11">
    <location>
        <begin position="415"/>
        <end position="434"/>
    </location>
</feature>
<dbReference type="Proteomes" id="UP001233172">
    <property type="component" value="Unassembled WGS sequence"/>
</dbReference>
<dbReference type="GO" id="GO:0005886">
    <property type="term" value="C:plasma membrane"/>
    <property type="evidence" value="ECO:0007669"/>
    <property type="project" value="UniProtKB-SubCell"/>
</dbReference>
<gene>
    <name evidence="13" type="ORF">Bpfe_018696</name>
</gene>
<feature type="region of interest" description="Disordered" evidence="10">
    <location>
        <begin position="556"/>
        <end position="580"/>
    </location>
</feature>
<evidence type="ECO:0000313" key="13">
    <source>
        <dbReference type="EMBL" id="KAK0051926.1"/>
    </source>
</evidence>
<reference evidence="13" key="2">
    <citation type="submission" date="2023-04" db="EMBL/GenBank/DDBJ databases">
        <authorList>
            <person name="Bu L."/>
            <person name="Lu L."/>
            <person name="Laidemitt M.R."/>
            <person name="Zhang S.M."/>
            <person name="Mutuku M."/>
            <person name="Mkoji G."/>
            <person name="Steinauer M."/>
            <person name="Loker E.S."/>
        </authorList>
    </citation>
    <scope>NUCLEOTIDE SEQUENCE</scope>
    <source>
        <strain evidence="13">KasaAsao</strain>
        <tissue evidence="13">Whole Snail</tissue>
    </source>
</reference>
<evidence type="ECO:0000256" key="4">
    <source>
        <dbReference type="ARBA" id="ARBA00022989"/>
    </source>
</evidence>
<evidence type="ECO:0000256" key="9">
    <source>
        <dbReference type="RuleBase" id="RU000688"/>
    </source>
</evidence>
<evidence type="ECO:0000313" key="14">
    <source>
        <dbReference type="Proteomes" id="UP001233172"/>
    </source>
</evidence>
<feature type="transmembrane region" description="Helical" evidence="11">
    <location>
        <begin position="454"/>
        <end position="473"/>
    </location>
</feature>
<keyword evidence="14" id="KW-1185">Reference proteome</keyword>
<name>A0AAD8BCJ9_BIOPF</name>
<dbReference type="GO" id="GO:0004930">
    <property type="term" value="F:G protein-coupled receptor activity"/>
    <property type="evidence" value="ECO:0007669"/>
    <property type="project" value="UniProtKB-KW"/>
</dbReference>
<dbReference type="PROSITE" id="PS50262">
    <property type="entry name" value="G_PROTEIN_RECEP_F1_2"/>
    <property type="match status" value="1"/>
</dbReference>
<dbReference type="SUPFAM" id="SSF81321">
    <property type="entry name" value="Family A G protein-coupled receptor-like"/>
    <property type="match status" value="1"/>
</dbReference>
<sequence>MNDSVSLVNSTQSFLGYVTSGNITSGRDSLLAAEVFAVILMSVTTLVAFQANLWIVVVVLITPQLRSSLANIFVINLCCVDLLASGLSLPMSIATFVRGADGLTKTTCDVNGFFSTCVMVTSVLSLCAISIERYYTIAFPMHHAGHATPCLYLLALSAVWGVSLVVAALPLLGINTYRFRPSRRSCSYNWQGGSPSGTAFILLVFLISFLLPSLVLLSMYAGIFRVAKKAATVITPNANGISLSPMRSHVISSQQEDALFTVSGKFGIKLNTVSHDVIPPRLKITEVSHDSLPFDANDFSRRLSVEDSGIRTADLTDAMSAHSLFTFNNSDRLNDVQCVNANYNQELTPSVHLIDEDARPLSEISRRVISDTQPSTTAHPISETIYITNSEQTEASIPSPVFPNTNRIKSGHIKAFKTLMIIVVSYLVQWGPYFACLLHELSFGQGASEVLELIVSWLSYSSYAVNPVLYGCMNRQIREELTQLLTSAWRCCCCYFACPCSTKSNNLGSSCFKPQRHKHDKRNRSRELRKPTQEVDVIAGEAESFYQFLQRTQDSDETLAVPDSNRAGVDKFNASKDTRT</sequence>
<reference evidence="13" key="1">
    <citation type="journal article" date="2023" name="PLoS Negl. Trop. Dis.">
        <title>A genome sequence for Biomphalaria pfeifferi, the major vector snail for the human-infecting parasite Schistosoma mansoni.</title>
        <authorList>
            <person name="Bu L."/>
            <person name="Lu L."/>
            <person name="Laidemitt M.R."/>
            <person name="Zhang S.M."/>
            <person name="Mutuku M."/>
            <person name="Mkoji G."/>
            <person name="Steinauer M."/>
            <person name="Loker E.S."/>
        </authorList>
    </citation>
    <scope>NUCLEOTIDE SEQUENCE</scope>
    <source>
        <strain evidence="13">KasaAsao</strain>
    </source>
</reference>
<keyword evidence="5 9" id="KW-0297">G-protein coupled receptor</keyword>
<evidence type="ECO:0000256" key="8">
    <source>
        <dbReference type="ARBA" id="ARBA00023224"/>
    </source>
</evidence>
<dbReference type="PROSITE" id="PS00237">
    <property type="entry name" value="G_PROTEIN_RECEP_F1_1"/>
    <property type="match status" value="1"/>
</dbReference>
<dbReference type="CDD" id="cd00637">
    <property type="entry name" value="7tm_classA_rhodopsin-like"/>
    <property type="match status" value="1"/>
</dbReference>
<feature type="transmembrane region" description="Helical" evidence="11">
    <location>
        <begin position="113"/>
        <end position="131"/>
    </location>
</feature>
<comment type="similarity">
    <text evidence="9">Belongs to the G-protein coupled receptor 1 family.</text>
</comment>
<feature type="transmembrane region" description="Helical" evidence="11">
    <location>
        <begin position="35"/>
        <end position="61"/>
    </location>
</feature>
<dbReference type="AlphaFoldDB" id="A0AAD8BCJ9"/>
<dbReference type="Pfam" id="PF00001">
    <property type="entry name" value="7tm_1"/>
    <property type="match status" value="1"/>
</dbReference>
<keyword evidence="6 11" id="KW-0472">Membrane</keyword>
<dbReference type="InterPro" id="IPR000276">
    <property type="entry name" value="GPCR_Rhodpsn"/>
</dbReference>
<comment type="subcellular location">
    <subcellularLocation>
        <location evidence="1">Cell membrane</location>
        <topology evidence="1">Multi-pass membrane protein</topology>
    </subcellularLocation>
</comment>